<dbReference type="STRING" id="243230.DR_1682"/>
<feature type="transmembrane region" description="Helical" evidence="2">
    <location>
        <begin position="31"/>
        <end position="49"/>
    </location>
</feature>
<keyword evidence="2" id="KW-0472">Membrane</keyword>
<evidence type="ECO:0008006" key="5">
    <source>
        <dbReference type="Google" id="ProtNLM"/>
    </source>
</evidence>
<dbReference type="KEGG" id="dra:DR_1682"/>
<keyword evidence="4" id="KW-1185">Reference proteome</keyword>
<evidence type="ECO:0000256" key="2">
    <source>
        <dbReference type="SAM" id="Phobius"/>
    </source>
</evidence>
<feature type="region of interest" description="Disordered" evidence="1">
    <location>
        <begin position="1"/>
        <end position="27"/>
    </location>
</feature>
<name>Q9RTS4_DEIRA</name>
<dbReference type="PaxDb" id="243230-DR_1682"/>
<protein>
    <recommendedName>
        <fullName evidence="5">DUF4177 domain-containing protein</fullName>
    </recommendedName>
</protein>
<dbReference type="PIR" id="H75365">
    <property type="entry name" value="H75365"/>
</dbReference>
<dbReference type="RefSeq" id="WP_010888317.1">
    <property type="nucleotide sequence ID" value="NC_001263.1"/>
</dbReference>
<dbReference type="EnsemblBacteria" id="AAF11247">
    <property type="protein sequence ID" value="AAF11247"/>
    <property type="gene ID" value="DR_1682"/>
</dbReference>
<dbReference type="InParanoid" id="Q9RTS4"/>
<dbReference type="GeneID" id="69517918"/>
<keyword evidence="2" id="KW-1133">Transmembrane helix</keyword>
<evidence type="ECO:0000313" key="3">
    <source>
        <dbReference type="EMBL" id="AAF11247.1"/>
    </source>
</evidence>
<reference evidence="3 4" key="1">
    <citation type="journal article" date="1999" name="Science">
        <title>Genome sequence of the radioresistant bacterium Deinococcus radiodurans R1.</title>
        <authorList>
            <person name="White O."/>
            <person name="Eisen J.A."/>
            <person name="Heidelberg J.F."/>
            <person name="Hickey E.K."/>
            <person name="Peterson J.D."/>
            <person name="Dodson R.J."/>
            <person name="Haft D.H."/>
            <person name="Gwinn M.L."/>
            <person name="Nelson W.C."/>
            <person name="Richardson D.L."/>
            <person name="Moffat K.S."/>
            <person name="Qin H."/>
            <person name="Jiang L."/>
            <person name="Pamphile W."/>
            <person name="Crosby M."/>
            <person name="Shen M."/>
            <person name="Vamathevan J.J."/>
            <person name="Lam P."/>
            <person name="McDonald L."/>
            <person name="Utterback T."/>
            <person name="Zalewski C."/>
            <person name="Makarova K.S."/>
            <person name="Aravind L."/>
            <person name="Daly M.J."/>
            <person name="Minton K.W."/>
            <person name="Fleischmann R.D."/>
            <person name="Ketchum K.A."/>
            <person name="Nelson K.E."/>
            <person name="Salzberg S."/>
            <person name="Smith H.O."/>
            <person name="Venter J.C."/>
            <person name="Fraser C.M."/>
        </authorList>
    </citation>
    <scope>NUCLEOTIDE SEQUENCE [LARGE SCALE GENOMIC DNA]</scope>
    <source>
        <strain evidence="4">ATCC 13939 / DSM 20539 / JCM 16871 / LMG 4051 / NBRC 15346 / NCIMB 9279 / R1 / VKM B-1422</strain>
    </source>
</reference>
<evidence type="ECO:0000313" key="4">
    <source>
        <dbReference type="Proteomes" id="UP000002524"/>
    </source>
</evidence>
<dbReference type="AlphaFoldDB" id="Q9RTS4"/>
<dbReference type="Proteomes" id="UP000002524">
    <property type="component" value="Chromosome 1"/>
</dbReference>
<proteinExistence type="predicted"/>
<gene>
    <name evidence="3" type="ordered locus">DR_1682</name>
</gene>
<organism evidence="3 4">
    <name type="scientific">Deinococcus radiodurans (strain ATCC 13939 / DSM 20539 / JCM 16871 / CCUG 27074 / LMG 4051 / NBRC 15346 / NCIMB 9279 / VKM B-1422 / R1)</name>
    <dbReference type="NCBI Taxonomy" id="243230"/>
    <lineage>
        <taxon>Bacteria</taxon>
        <taxon>Thermotogati</taxon>
        <taxon>Deinococcota</taxon>
        <taxon>Deinococci</taxon>
        <taxon>Deinococcales</taxon>
        <taxon>Deinococcaceae</taxon>
        <taxon>Deinococcus</taxon>
    </lineage>
</organism>
<evidence type="ECO:0000256" key="1">
    <source>
        <dbReference type="SAM" id="MobiDB-lite"/>
    </source>
</evidence>
<dbReference type="OrthoDB" id="291820at2"/>
<keyword evidence="2" id="KW-0812">Transmembrane</keyword>
<dbReference type="HOGENOM" id="CLU_2179526_0_0_0"/>
<dbReference type="EMBL" id="AE000513">
    <property type="protein sequence ID" value="AAF11247.1"/>
    <property type="molecule type" value="Genomic_DNA"/>
</dbReference>
<dbReference type="PATRIC" id="fig|243230.17.peg.1891"/>
<accession>Q9RTS4</accession>
<dbReference type="eggNOG" id="ENOG5033I7D">
    <property type="taxonomic scope" value="Bacteria"/>
</dbReference>
<sequence>MTAPDEAPTTDQPAPSPAPRRSPRRENQPDWTRLLLALISLLLLLSLLFQLTHRPKYEYLVSSPDDLKFTEEISTLGAQGWKIDTCRRATNSAGGASYECILSRPKLGW</sequence>